<protein>
    <submittedName>
        <fullName evidence="3">Uncharacterized protein</fullName>
    </submittedName>
</protein>
<feature type="compositionally biased region" description="Polar residues" evidence="2">
    <location>
        <begin position="276"/>
        <end position="288"/>
    </location>
</feature>
<name>A0AAD1Y9U4_EUPCR</name>
<proteinExistence type="predicted"/>
<feature type="compositionally biased region" description="Low complexity" evidence="2">
    <location>
        <begin position="290"/>
        <end position="312"/>
    </location>
</feature>
<comment type="caution">
    <text evidence="3">The sequence shown here is derived from an EMBL/GenBank/DDBJ whole genome shotgun (WGS) entry which is preliminary data.</text>
</comment>
<evidence type="ECO:0000256" key="2">
    <source>
        <dbReference type="SAM" id="MobiDB-lite"/>
    </source>
</evidence>
<reference evidence="3" key="1">
    <citation type="submission" date="2023-07" db="EMBL/GenBank/DDBJ databases">
        <authorList>
            <consortium name="AG Swart"/>
            <person name="Singh M."/>
            <person name="Singh A."/>
            <person name="Seah K."/>
            <person name="Emmerich C."/>
        </authorList>
    </citation>
    <scope>NUCLEOTIDE SEQUENCE</scope>
    <source>
        <strain evidence="3">DP1</strain>
    </source>
</reference>
<dbReference type="PROSITE" id="PS00018">
    <property type="entry name" value="EF_HAND_1"/>
    <property type="match status" value="1"/>
</dbReference>
<keyword evidence="4" id="KW-1185">Reference proteome</keyword>
<accession>A0AAD1Y9U4</accession>
<evidence type="ECO:0000313" key="4">
    <source>
        <dbReference type="Proteomes" id="UP001295684"/>
    </source>
</evidence>
<dbReference type="InterPro" id="IPR011992">
    <property type="entry name" value="EF-hand-dom_pair"/>
</dbReference>
<feature type="region of interest" description="Disordered" evidence="2">
    <location>
        <begin position="273"/>
        <end position="315"/>
    </location>
</feature>
<evidence type="ECO:0000313" key="3">
    <source>
        <dbReference type="EMBL" id="CAI2385697.1"/>
    </source>
</evidence>
<evidence type="ECO:0000256" key="1">
    <source>
        <dbReference type="ARBA" id="ARBA00022837"/>
    </source>
</evidence>
<gene>
    <name evidence="3" type="ORF">ECRASSUSDP1_LOCUS27279</name>
</gene>
<dbReference type="EMBL" id="CAMPGE010028144">
    <property type="protein sequence ID" value="CAI2385697.1"/>
    <property type="molecule type" value="Genomic_DNA"/>
</dbReference>
<dbReference type="Proteomes" id="UP001295684">
    <property type="component" value="Unassembled WGS sequence"/>
</dbReference>
<dbReference type="Gene3D" id="1.10.238.10">
    <property type="entry name" value="EF-hand"/>
    <property type="match status" value="1"/>
</dbReference>
<keyword evidence="1" id="KW-0106">Calcium</keyword>
<organism evidence="3 4">
    <name type="scientific">Euplotes crassus</name>
    <dbReference type="NCBI Taxonomy" id="5936"/>
    <lineage>
        <taxon>Eukaryota</taxon>
        <taxon>Sar</taxon>
        <taxon>Alveolata</taxon>
        <taxon>Ciliophora</taxon>
        <taxon>Intramacronucleata</taxon>
        <taxon>Spirotrichea</taxon>
        <taxon>Hypotrichia</taxon>
        <taxon>Euplotida</taxon>
        <taxon>Euplotidae</taxon>
        <taxon>Moneuplotes</taxon>
    </lineage>
</organism>
<dbReference type="InterPro" id="IPR018247">
    <property type="entry name" value="EF_Hand_1_Ca_BS"/>
</dbReference>
<sequence length="350" mass="41239">MEHKEENSANDYLSKRTMNLPRSLIDWFRSRHKDTTKQQYLLTPDEIEMHKAISDVFYKYDADNSNTLELVELKELFDSYNIDITMKQLKFMFSLVKHKNPGKLDLEEFKAFLMSKEVNQTFRKIMKRLREREPYKHPENKAILLPYSFASLLNFLASKLKQSQLRDEIFSEKELDPDECIKDSVRFQKLINEVYQNNLNSELDNRALETLKHYIDHEHKKRSCKIKYSLPNNFTLDENDFNRQKDFSSRMLMNNMLKEKNRQNIYKSTFKAPARTHSSSSKNLQKLHQSFASVSSKSSHSSNSPKPLKLSSEAQAEIPKEINKCKLGHFKGFGRFRGPELVSLGRKYGE</sequence>
<dbReference type="AlphaFoldDB" id="A0AAD1Y9U4"/>
<dbReference type="SUPFAM" id="SSF47473">
    <property type="entry name" value="EF-hand"/>
    <property type="match status" value="1"/>
</dbReference>